<evidence type="ECO:0000313" key="2">
    <source>
        <dbReference type="Proteomes" id="UP000501868"/>
    </source>
</evidence>
<reference evidence="1 2" key="2">
    <citation type="submission" date="2020-04" db="EMBL/GenBank/DDBJ databases">
        <authorList>
            <person name="Fomenkov A."/>
            <person name="Anton B.P."/>
            <person name="Roberts R.J."/>
        </authorList>
    </citation>
    <scope>NUCLEOTIDE SEQUENCE [LARGE SCALE GENOMIC DNA]</scope>
    <source>
        <strain evidence="1 2">S2</strain>
    </source>
</reference>
<accession>A0A6H1P4A6</accession>
<gene>
    <name evidence="1" type="ORF">HFZ78_17385</name>
</gene>
<dbReference type="AlphaFoldDB" id="A0A6H1P4A6"/>
<evidence type="ECO:0008006" key="3">
    <source>
        <dbReference type="Google" id="ProtNLM"/>
    </source>
</evidence>
<organism evidence="1 2">
    <name type="scientific">Priestia megaterium</name>
    <name type="common">Bacillus megaterium</name>
    <dbReference type="NCBI Taxonomy" id="1404"/>
    <lineage>
        <taxon>Bacteria</taxon>
        <taxon>Bacillati</taxon>
        <taxon>Bacillota</taxon>
        <taxon>Bacilli</taxon>
        <taxon>Bacillales</taxon>
        <taxon>Bacillaceae</taxon>
        <taxon>Priestia</taxon>
    </lineage>
</organism>
<dbReference type="Proteomes" id="UP000501868">
    <property type="component" value="Chromosome"/>
</dbReference>
<reference evidence="1 2" key="1">
    <citation type="submission" date="2020-04" db="EMBL/GenBank/DDBJ databases">
        <title>Genome-Wide Identification of 5-Methylcytosine Sites in Bacterial Genomes By High-Throughput Sequencing of MspJI Restriction Fragments.</title>
        <authorList>
            <person name="Wu V."/>
        </authorList>
    </citation>
    <scope>NUCLEOTIDE SEQUENCE [LARGE SCALE GENOMIC DNA]</scope>
    <source>
        <strain evidence="1 2">S2</strain>
    </source>
</reference>
<proteinExistence type="predicted"/>
<dbReference type="EMBL" id="CP051128">
    <property type="protein sequence ID" value="QIZ08282.1"/>
    <property type="molecule type" value="Genomic_DNA"/>
</dbReference>
<evidence type="ECO:0000313" key="1">
    <source>
        <dbReference type="EMBL" id="QIZ08282.1"/>
    </source>
</evidence>
<name>A0A6H1P4A6_PRIMG</name>
<sequence length="188" mass="22026">MIDLTDYLYNKIEPIIESWDEEGIYALSFLVHTNEGSENIPTFAISYNTEEDCEYSSQLSEQRWNYAFWRQDENEIIGDEESTTILLQWYKENGIKDIGYEDETLMYDDDYNYIGKGPNGFYERLQIVSNVAKRLHGNKVISNTFKREIPIIIHDLEYSWFSEEATKNGNPNGIADIFLEALRQGFPE</sequence>
<protein>
    <recommendedName>
        <fullName evidence="3">DUF4303 domain-containing protein</fullName>
    </recommendedName>
</protein>